<dbReference type="SMART" id="SM00409">
    <property type="entry name" value="IG"/>
    <property type="match status" value="1"/>
</dbReference>
<evidence type="ECO:0000259" key="5">
    <source>
        <dbReference type="PROSITE" id="PS50835"/>
    </source>
</evidence>
<dbReference type="InterPro" id="IPR007110">
    <property type="entry name" value="Ig-like_dom"/>
</dbReference>
<name>A0A9W9ZDJ8_9CNID</name>
<accession>A0A9W9ZDJ8</accession>
<keyword evidence="2" id="KW-0677">Repeat</keyword>
<protein>
    <submittedName>
        <fullName evidence="6">Basement membrane-specific heparan sulfate proteoglycan core protein</fullName>
    </submittedName>
</protein>
<dbReference type="SUPFAM" id="SSF48726">
    <property type="entry name" value="Immunoglobulin"/>
    <property type="match status" value="1"/>
</dbReference>
<organism evidence="6 7">
    <name type="scientific">Desmophyllum pertusum</name>
    <dbReference type="NCBI Taxonomy" id="174260"/>
    <lineage>
        <taxon>Eukaryota</taxon>
        <taxon>Metazoa</taxon>
        <taxon>Cnidaria</taxon>
        <taxon>Anthozoa</taxon>
        <taxon>Hexacorallia</taxon>
        <taxon>Scleractinia</taxon>
        <taxon>Caryophylliina</taxon>
        <taxon>Caryophylliidae</taxon>
        <taxon>Desmophyllum</taxon>
    </lineage>
</organism>
<dbReference type="Gene3D" id="2.60.40.10">
    <property type="entry name" value="Immunoglobulins"/>
    <property type="match status" value="1"/>
</dbReference>
<evidence type="ECO:0000313" key="6">
    <source>
        <dbReference type="EMBL" id="KAJ7379697.1"/>
    </source>
</evidence>
<evidence type="ECO:0000256" key="4">
    <source>
        <dbReference type="ARBA" id="ARBA00023319"/>
    </source>
</evidence>
<reference evidence="6" key="1">
    <citation type="submission" date="2023-01" db="EMBL/GenBank/DDBJ databases">
        <title>Genome assembly of the deep-sea coral Lophelia pertusa.</title>
        <authorList>
            <person name="Herrera S."/>
            <person name="Cordes E."/>
        </authorList>
    </citation>
    <scope>NUCLEOTIDE SEQUENCE</scope>
    <source>
        <strain evidence="6">USNM1676648</strain>
        <tissue evidence="6">Polyp</tissue>
    </source>
</reference>
<dbReference type="PROSITE" id="PS50835">
    <property type="entry name" value="IG_LIKE"/>
    <property type="match status" value="1"/>
</dbReference>
<dbReference type="InterPro" id="IPR051170">
    <property type="entry name" value="Neural/epithelial_adhesion"/>
</dbReference>
<dbReference type="AlphaFoldDB" id="A0A9W9ZDJ8"/>
<evidence type="ECO:0000256" key="2">
    <source>
        <dbReference type="ARBA" id="ARBA00022737"/>
    </source>
</evidence>
<evidence type="ECO:0000313" key="7">
    <source>
        <dbReference type="Proteomes" id="UP001163046"/>
    </source>
</evidence>
<dbReference type="Proteomes" id="UP001163046">
    <property type="component" value="Unassembled WGS sequence"/>
</dbReference>
<keyword evidence="7" id="KW-1185">Reference proteome</keyword>
<keyword evidence="3" id="KW-1015">Disulfide bond</keyword>
<keyword evidence="4" id="KW-0393">Immunoglobulin domain</keyword>
<dbReference type="PANTHER" id="PTHR12231:SF253">
    <property type="entry name" value="DPR-INTERACTING PROTEIN ETA, ISOFORM B-RELATED"/>
    <property type="match status" value="1"/>
</dbReference>
<sequence length="129" mass="13572">MPARKLTVVGGETVVFRCVVKAGNPPPAVVWEREESEPLNSSNDGVLVISPASGDSQGKYICKATNVMGSTEAVALLIVQGEPNIIVSPISPVSVTAGSTVTWNALPQVTPLRLLSGLLRRILDPISNR</sequence>
<feature type="domain" description="Ig-like" evidence="5">
    <location>
        <begin position="1"/>
        <end position="75"/>
    </location>
</feature>
<dbReference type="EMBL" id="MU826356">
    <property type="protein sequence ID" value="KAJ7379697.1"/>
    <property type="molecule type" value="Genomic_DNA"/>
</dbReference>
<evidence type="ECO:0000256" key="3">
    <source>
        <dbReference type="ARBA" id="ARBA00023157"/>
    </source>
</evidence>
<keyword evidence="1" id="KW-0732">Signal</keyword>
<dbReference type="Pfam" id="PF13927">
    <property type="entry name" value="Ig_3"/>
    <property type="match status" value="1"/>
</dbReference>
<dbReference type="SMART" id="SM00408">
    <property type="entry name" value="IGc2"/>
    <property type="match status" value="1"/>
</dbReference>
<dbReference type="InterPro" id="IPR013783">
    <property type="entry name" value="Ig-like_fold"/>
</dbReference>
<dbReference type="InterPro" id="IPR003599">
    <property type="entry name" value="Ig_sub"/>
</dbReference>
<dbReference type="InterPro" id="IPR036179">
    <property type="entry name" value="Ig-like_dom_sf"/>
</dbReference>
<dbReference type="PANTHER" id="PTHR12231">
    <property type="entry name" value="CTX-RELATED TYPE I TRANSMEMBRANE PROTEIN"/>
    <property type="match status" value="1"/>
</dbReference>
<dbReference type="InterPro" id="IPR003598">
    <property type="entry name" value="Ig_sub2"/>
</dbReference>
<evidence type="ECO:0000256" key="1">
    <source>
        <dbReference type="ARBA" id="ARBA00022729"/>
    </source>
</evidence>
<comment type="caution">
    <text evidence="6">The sequence shown here is derived from an EMBL/GenBank/DDBJ whole genome shotgun (WGS) entry which is preliminary data.</text>
</comment>
<dbReference type="OrthoDB" id="9448246at2759"/>
<proteinExistence type="predicted"/>
<gene>
    <name evidence="6" type="primary">HSPG2_6</name>
    <name evidence="6" type="ORF">OS493_014101</name>
</gene>